<evidence type="ECO:0000313" key="2">
    <source>
        <dbReference type="EMBL" id="ELY27936.1"/>
    </source>
</evidence>
<organism evidence="2 3">
    <name type="scientific">Haloferax volcanii (strain ATCC 29605 / DSM 3757 / JCM 8879 / NBRC 14742 / NCIMB 2012 / VKM B-1768 / DS2)</name>
    <name type="common">Halobacterium volcanii</name>
    <dbReference type="NCBI Taxonomy" id="309800"/>
    <lineage>
        <taxon>Archaea</taxon>
        <taxon>Methanobacteriati</taxon>
        <taxon>Methanobacteriota</taxon>
        <taxon>Stenosarchaea group</taxon>
        <taxon>Halobacteria</taxon>
        <taxon>Halobacteriales</taxon>
        <taxon>Haloferacaceae</taxon>
        <taxon>Haloferax</taxon>
    </lineage>
</organism>
<keyword evidence="1" id="KW-0812">Transmembrane</keyword>
<sequence length="126" mass="13841">MTPTTRRVTRDPRRLAHRFVRLATARATVAVFAALAAVWAVGFVGVVPREIWVVDSPALVAAFFFDTLAANEFGVRETAVFHPALAVFGYLQAMVFVAAGRVLRTRLVGVGERRESGKRVESGERK</sequence>
<evidence type="ECO:0000256" key="1">
    <source>
        <dbReference type="SAM" id="Phobius"/>
    </source>
</evidence>
<keyword evidence="1" id="KW-1133">Transmembrane helix</keyword>
<protein>
    <submittedName>
        <fullName evidence="2">Uncharacterized protein</fullName>
    </submittedName>
</protein>
<evidence type="ECO:0000313" key="3">
    <source>
        <dbReference type="Proteomes" id="UP000011532"/>
    </source>
</evidence>
<proteinExistence type="predicted"/>
<dbReference type="RefSeq" id="WP_004043561.1">
    <property type="nucleotide sequence ID" value="NC_013967.1"/>
</dbReference>
<reference evidence="3" key="1">
    <citation type="submission" date="2012-11" db="EMBL/GenBank/DDBJ databases">
        <authorList>
            <person name="Becker E.A."/>
            <person name="Seitzer P."/>
            <person name="Tritt A."/>
            <person name="Larsen D."/>
            <person name="Yao A."/>
            <person name="Wu D."/>
            <person name="Darling A."/>
            <person name="Eisen J.A."/>
            <person name="Facciotti M.T."/>
        </authorList>
    </citation>
    <scope>NUCLEOTIDE SEQUENCE [LARGE SCALE GENOMIC DNA]</scope>
    <source>
        <strain evidence="3">ATCC 29605 / DSM 3757 / JCM 8879 / NBRC 14742 / NCIMB 2012 / VKM B-1768 / DS2</strain>
    </source>
</reference>
<dbReference type="OrthoDB" id="293650at2157"/>
<dbReference type="AlphaFoldDB" id="A0A384LKC2"/>
<accession>A0A384LKC2</accession>
<comment type="caution">
    <text evidence="2">The sequence shown here is derived from an EMBL/GenBank/DDBJ whole genome shotgun (WGS) entry which is preliminary data.</text>
</comment>
<dbReference type="GeneID" id="8925213"/>
<dbReference type="Proteomes" id="UP000011532">
    <property type="component" value="Unassembled WGS sequence"/>
</dbReference>
<reference evidence="2 3" key="2">
    <citation type="journal article" date="2014" name="PLoS Genet.">
        <title>Phylogenetically driven sequencing of extremely halophilic archaea reveals strategies for static and dynamic osmo-response.</title>
        <authorList>
            <person name="Becker E.A."/>
            <person name="Seitzer P.M."/>
            <person name="Tritt A."/>
            <person name="Larsen D."/>
            <person name="Krusor M."/>
            <person name="Yao A.I."/>
            <person name="Wu D."/>
            <person name="Madern D."/>
            <person name="Eisen J.A."/>
            <person name="Darling A.E."/>
            <person name="Facciotti M.T."/>
        </authorList>
    </citation>
    <scope>NUCLEOTIDE SEQUENCE [LARGE SCALE GENOMIC DNA]</scope>
    <source>
        <strain evidence="3">ATCC 29605 / DSM 3757 / JCM 8879 / NBRC 14742 / NCIMB 2012 / VKM B-1768 / DS2</strain>
    </source>
</reference>
<dbReference type="EMBL" id="AOHU01000091">
    <property type="protein sequence ID" value="ELY27936.1"/>
    <property type="molecule type" value="Genomic_DNA"/>
</dbReference>
<keyword evidence="1" id="KW-0472">Membrane</keyword>
<feature type="transmembrane region" description="Helical" evidence="1">
    <location>
        <begin position="80"/>
        <end position="103"/>
    </location>
</feature>
<feature type="transmembrane region" description="Helical" evidence="1">
    <location>
        <begin position="23"/>
        <end position="47"/>
    </location>
</feature>
<name>A0A384LKC2_HALVD</name>
<gene>
    <name evidence="2" type="ORF">C498_11853</name>
</gene>